<proteinExistence type="predicted"/>
<gene>
    <name evidence="2" type="ORF">EVAR_87961_1</name>
</gene>
<reference evidence="2 3" key="1">
    <citation type="journal article" date="2019" name="Commun. Biol.">
        <title>The bagworm genome reveals a unique fibroin gene that provides high tensile strength.</title>
        <authorList>
            <person name="Kono N."/>
            <person name="Nakamura H."/>
            <person name="Ohtoshi R."/>
            <person name="Tomita M."/>
            <person name="Numata K."/>
            <person name="Arakawa K."/>
        </authorList>
    </citation>
    <scope>NUCLEOTIDE SEQUENCE [LARGE SCALE GENOMIC DNA]</scope>
</reference>
<accession>A0A4C1VDL4</accession>
<evidence type="ECO:0000313" key="3">
    <source>
        <dbReference type="Proteomes" id="UP000299102"/>
    </source>
</evidence>
<organism evidence="2 3">
    <name type="scientific">Eumeta variegata</name>
    <name type="common">Bagworm moth</name>
    <name type="synonym">Eumeta japonica</name>
    <dbReference type="NCBI Taxonomy" id="151549"/>
    <lineage>
        <taxon>Eukaryota</taxon>
        <taxon>Metazoa</taxon>
        <taxon>Ecdysozoa</taxon>
        <taxon>Arthropoda</taxon>
        <taxon>Hexapoda</taxon>
        <taxon>Insecta</taxon>
        <taxon>Pterygota</taxon>
        <taxon>Neoptera</taxon>
        <taxon>Endopterygota</taxon>
        <taxon>Lepidoptera</taxon>
        <taxon>Glossata</taxon>
        <taxon>Ditrysia</taxon>
        <taxon>Tineoidea</taxon>
        <taxon>Psychidae</taxon>
        <taxon>Oiketicinae</taxon>
        <taxon>Eumeta</taxon>
    </lineage>
</organism>
<dbReference type="AlphaFoldDB" id="A0A4C1VDL4"/>
<dbReference type="Proteomes" id="UP000299102">
    <property type="component" value="Unassembled WGS sequence"/>
</dbReference>
<feature type="region of interest" description="Disordered" evidence="1">
    <location>
        <begin position="102"/>
        <end position="124"/>
    </location>
</feature>
<evidence type="ECO:0000313" key="2">
    <source>
        <dbReference type="EMBL" id="GBP36382.1"/>
    </source>
</evidence>
<comment type="caution">
    <text evidence="2">The sequence shown here is derived from an EMBL/GenBank/DDBJ whole genome shotgun (WGS) entry which is preliminary data.</text>
</comment>
<dbReference type="EMBL" id="BGZK01000318">
    <property type="protein sequence ID" value="GBP36382.1"/>
    <property type="molecule type" value="Genomic_DNA"/>
</dbReference>
<evidence type="ECO:0000256" key="1">
    <source>
        <dbReference type="SAM" id="MobiDB-lite"/>
    </source>
</evidence>
<protein>
    <submittedName>
        <fullName evidence="2">Uncharacterized protein</fullName>
    </submittedName>
</protein>
<keyword evidence="3" id="KW-1185">Reference proteome</keyword>
<dbReference type="OrthoDB" id="8193306at2759"/>
<name>A0A4C1VDL4_EUMVA</name>
<sequence>MTMIDGKTFGVVTETGVQVCGIRKATPKVMNDLEAVAKVTKINFTSPSDNQLVIDNEADDNIFDEAEEELNMKIISEFREQVILYAAGLVVLRHPRTSETRIGEYMTQEHRGIASSPSERDRQR</sequence>